<evidence type="ECO:0000256" key="1">
    <source>
        <dbReference type="ARBA" id="ARBA00004141"/>
    </source>
</evidence>
<comment type="similarity">
    <text evidence="2">Belongs to the SLC41A transporter family.</text>
</comment>
<keyword evidence="4 8" id="KW-0812">Transmembrane</keyword>
<gene>
    <name evidence="10" type="ORF">DS957_002040</name>
</gene>
<dbReference type="InterPro" id="IPR036739">
    <property type="entry name" value="SLC41_membr_dom_sf"/>
</dbReference>
<dbReference type="Pfam" id="PF01769">
    <property type="entry name" value="MgtE"/>
    <property type="match status" value="1"/>
</dbReference>
<evidence type="ECO:0000256" key="2">
    <source>
        <dbReference type="ARBA" id="ARBA00009749"/>
    </source>
</evidence>
<evidence type="ECO:0000256" key="6">
    <source>
        <dbReference type="ARBA" id="ARBA00022989"/>
    </source>
</evidence>
<proteinExistence type="inferred from homology"/>
<feature type="transmembrane region" description="Helical" evidence="8">
    <location>
        <begin position="175"/>
        <end position="199"/>
    </location>
</feature>
<keyword evidence="5" id="KW-0460">Magnesium</keyword>
<evidence type="ECO:0000259" key="9">
    <source>
        <dbReference type="Pfam" id="PF01769"/>
    </source>
</evidence>
<dbReference type="GO" id="GO:0016020">
    <property type="term" value="C:membrane"/>
    <property type="evidence" value="ECO:0007669"/>
    <property type="project" value="UniProtKB-SubCell"/>
</dbReference>
<keyword evidence="6 8" id="KW-1133">Transmembrane helix</keyword>
<feature type="transmembrane region" description="Helical" evidence="8">
    <location>
        <begin position="286"/>
        <end position="306"/>
    </location>
</feature>
<comment type="subcellular location">
    <subcellularLocation>
        <location evidence="1">Membrane</location>
        <topology evidence="1">Multi-pass membrane protein</topology>
    </subcellularLocation>
</comment>
<dbReference type="Proteomes" id="UP000253437">
    <property type="component" value="Unassembled WGS sequence"/>
</dbReference>
<evidence type="ECO:0000256" key="4">
    <source>
        <dbReference type="ARBA" id="ARBA00022692"/>
    </source>
</evidence>
<feature type="transmembrane region" description="Helical" evidence="8">
    <location>
        <begin position="219"/>
        <end position="240"/>
    </location>
</feature>
<evidence type="ECO:0000256" key="8">
    <source>
        <dbReference type="SAM" id="Phobius"/>
    </source>
</evidence>
<evidence type="ECO:0000313" key="10">
    <source>
        <dbReference type="EMBL" id="RIW19133.1"/>
    </source>
</evidence>
<accession>A0A8B3EHL2</accession>
<sequence length="316" mass="34498">MFSRVLHLYLYKSGVQKAFCVRCRWSLPMPIGRFAMTVMNNTFIETTPNFSEVEIGAARNAFLQYEQEQQLHLLTIMPIDEAVGILQHCSVGYVNSLIAQLEQAGYDKRARHYAHQLGLHMSEVDTPDGYLSTSVLEHVKQRIGWIIALALLGIVSGLIIAQYEDTLSQLVLLAVYMPVIAAAGGNTGTQAATLVIRALATGELKKRQWLEVLWKESRVALFIALAIAIVMIGRIMLFSGGQSTGGFALEGIALAIAVALFIQVTISTTLGGLLPIIARACKLDPAVLVSPVLASIVDISGMWIYFTVVNYFLGIA</sequence>
<organism evidence="10 11">
    <name type="scientific">Vibrio harveyi</name>
    <name type="common">Beneckea harveyi</name>
    <dbReference type="NCBI Taxonomy" id="669"/>
    <lineage>
        <taxon>Bacteria</taxon>
        <taxon>Pseudomonadati</taxon>
        <taxon>Pseudomonadota</taxon>
        <taxon>Gammaproteobacteria</taxon>
        <taxon>Vibrionales</taxon>
        <taxon>Vibrionaceae</taxon>
        <taxon>Vibrio</taxon>
    </lineage>
</organism>
<dbReference type="InterPro" id="IPR006667">
    <property type="entry name" value="SLC41_membr_dom"/>
</dbReference>
<dbReference type="EMBL" id="QOUW02000004">
    <property type="protein sequence ID" value="RIW19133.1"/>
    <property type="molecule type" value="Genomic_DNA"/>
</dbReference>
<dbReference type="Gene3D" id="1.10.357.20">
    <property type="entry name" value="SLC41 divalent cation transporters, integral membrane domain"/>
    <property type="match status" value="1"/>
</dbReference>
<evidence type="ECO:0000256" key="5">
    <source>
        <dbReference type="ARBA" id="ARBA00022842"/>
    </source>
</evidence>
<dbReference type="AlphaFoldDB" id="A0A8B3EHL2"/>
<feature type="transmembrane region" description="Helical" evidence="8">
    <location>
        <begin position="252"/>
        <end position="274"/>
    </location>
</feature>
<keyword evidence="3" id="KW-0813">Transport</keyword>
<dbReference type="SUPFAM" id="SSF161093">
    <property type="entry name" value="MgtE membrane domain-like"/>
    <property type="match status" value="1"/>
</dbReference>
<feature type="transmembrane region" description="Helical" evidence="8">
    <location>
        <begin position="143"/>
        <end position="163"/>
    </location>
</feature>
<reference evidence="10 11" key="1">
    <citation type="submission" date="2018-08" db="EMBL/GenBank/DDBJ databases">
        <title>Vibrio harveyi strains pathogenic to white snook Centropomus viridis Lockington (1877) and potential probiotic bacteria.</title>
        <authorList>
            <person name="Soto-Rodriguez S."/>
            <person name="Gomez-Gil B."/>
            <person name="Lozano-Olvera R."/>
        </authorList>
    </citation>
    <scope>NUCLEOTIDE SEQUENCE [LARGE SCALE GENOMIC DNA]</scope>
    <source>
        <strain evidence="10 11">CAIM 1508</strain>
    </source>
</reference>
<keyword evidence="7 8" id="KW-0472">Membrane</keyword>
<evidence type="ECO:0000313" key="11">
    <source>
        <dbReference type="Proteomes" id="UP000253437"/>
    </source>
</evidence>
<evidence type="ECO:0000256" key="7">
    <source>
        <dbReference type="ARBA" id="ARBA00023136"/>
    </source>
</evidence>
<evidence type="ECO:0000256" key="3">
    <source>
        <dbReference type="ARBA" id="ARBA00022448"/>
    </source>
</evidence>
<feature type="domain" description="SLC41A/MgtE integral membrane" evidence="9">
    <location>
        <begin position="177"/>
        <end position="308"/>
    </location>
</feature>
<comment type="caution">
    <text evidence="10">The sequence shown here is derived from an EMBL/GenBank/DDBJ whole genome shotgun (WGS) entry which is preliminary data.</text>
</comment>
<dbReference type="PANTHER" id="PTHR41394">
    <property type="entry name" value="MAGNESIUM TRANSPORTER MGTE"/>
    <property type="match status" value="1"/>
</dbReference>
<dbReference type="GO" id="GO:0008324">
    <property type="term" value="F:monoatomic cation transmembrane transporter activity"/>
    <property type="evidence" value="ECO:0007669"/>
    <property type="project" value="InterPro"/>
</dbReference>
<name>A0A8B3EHL2_VIBHA</name>
<protein>
    <submittedName>
        <fullName evidence="10">Magnesium transporter</fullName>
    </submittedName>
</protein>
<dbReference type="PANTHER" id="PTHR41394:SF5">
    <property type="entry name" value="SLC41A_MGTE INTEGRAL MEMBRANE DOMAIN-CONTAINING PROTEIN"/>
    <property type="match status" value="1"/>
</dbReference>